<reference evidence="2" key="1">
    <citation type="journal article" date="2020" name="Stud. Mycol.">
        <title>101 Dothideomycetes genomes: A test case for predicting lifestyles and emergence of pathogens.</title>
        <authorList>
            <person name="Haridas S."/>
            <person name="Albert R."/>
            <person name="Binder M."/>
            <person name="Bloem J."/>
            <person name="LaButti K."/>
            <person name="Salamov A."/>
            <person name="Andreopoulos B."/>
            <person name="Baker S."/>
            <person name="Barry K."/>
            <person name="Bills G."/>
            <person name="Bluhm B."/>
            <person name="Cannon C."/>
            <person name="Castanera R."/>
            <person name="Culley D."/>
            <person name="Daum C."/>
            <person name="Ezra D."/>
            <person name="Gonzalez J."/>
            <person name="Henrissat B."/>
            <person name="Kuo A."/>
            <person name="Liang C."/>
            <person name="Lipzen A."/>
            <person name="Lutzoni F."/>
            <person name="Magnuson J."/>
            <person name="Mondo S."/>
            <person name="Nolan M."/>
            <person name="Ohm R."/>
            <person name="Pangilinan J."/>
            <person name="Park H.-J."/>
            <person name="Ramirez L."/>
            <person name="Alfaro M."/>
            <person name="Sun H."/>
            <person name="Tritt A."/>
            <person name="Yoshinaga Y."/>
            <person name="Zwiers L.-H."/>
            <person name="Turgeon B."/>
            <person name="Goodwin S."/>
            <person name="Spatafora J."/>
            <person name="Crous P."/>
            <person name="Grigoriev I."/>
        </authorList>
    </citation>
    <scope>NUCLEOTIDE SEQUENCE [LARGE SCALE GENOMIC DNA]</scope>
    <source>
        <strain evidence="2">CBS 304.66</strain>
    </source>
</reference>
<dbReference type="AlphaFoldDB" id="A0A9P4MZA5"/>
<accession>A0A9P4MZA5</accession>
<proteinExistence type="predicted"/>
<dbReference type="EMBL" id="ML986712">
    <property type="protein sequence ID" value="KAF2259318.1"/>
    <property type="molecule type" value="Genomic_DNA"/>
</dbReference>
<keyword evidence="2" id="KW-1185">Reference proteome</keyword>
<comment type="caution">
    <text evidence="1">The sequence shown here is derived from an EMBL/GenBank/DDBJ whole genome shotgun (WGS) entry which is preliminary data.</text>
</comment>
<gene>
    <name evidence="1" type="ORF">CC78DRAFT_72005</name>
</gene>
<dbReference type="Proteomes" id="UP000800093">
    <property type="component" value="Unassembled WGS sequence"/>
</dbReference>
<name>A0A9P4MZA5_9PLEO</name>
<sequence length="159" mass="16341">MRRFAPAADWTMGSSRASMCVCKGSVLQSLRAGVFVACHYTCVGMSVLTGVPPEAVPRMSSDQWTTTGSLGMAGRLGDPPCGASGARGWAVAAAIVLQLPPSSPLERHCANPEGVISRSFFLAVRPPMPSFPMRGKAGVASIAAAAAADGRLGARTQPP</sequence>
<evidence type="ECO:0000313" key="2">
    <source>
        <dbReference type="Proteomes" id="UP000800093"/>
    </source>
</evidence>
<organism evidence="1 2">
    <name type="scientific">Lojkania enalia</name>
    <dbReference type="NCBI Taxonomy" id="147567"/>
    <lineage>
        <taxon>Eukaryota</taxon>
        <taxon>Fungi</taxon>
        <taxon>Dikarya</taxon>
        <taxon>Ascomycota</taxon>
        <taxon>Pezizomycotina</taxon>
        <taxon>Dothideomycetes</taxon>
        <taxon>Pleosporomycetidae</taxon>
        <taxon>Pleosporales</taxon>
        <taxon>Pleosporales incertae sedis</taxon>
        <taxon>Lojkania</taxon>
    </lineage>
</organism>
<evidence type="ECO:0000313" key="1">
    <source>
        <dbReference type="EMBL" id="KAF2259318.1"/>
    </source>
</evidence>
<protein>
    <submittedName>
        <fullName evidence="1">Uncharacterized protein</fullName>
    </submittedName>
</protein>